<dbReference type="Pfam" id="PF07883">
    <property type="entry name" value="Cupin_2"/>
    <property type="match status" value="1"/>
</dbReference>
<dbReference type="InterPro" id="IPR011051">
    <property type="entry name" value="RmlC_Cupin_sf"/>
</dbReference>
<protein>
    <submittedName>
        <fullName evidence="2">Cupin domain-containing protein</fullName>
    </submittedName>
</protein>
<dbReference type="RefSeq" id="WP_084377462.1">
    <property type="nucleotide sequence ID" value="NZ_LS483433.1"/>
</dbReference>
<dbReference type="CDD" id="cd02208">
    <property type="entry name" value="cupin_RmlC-like"/>
    <property type="match status" value="1"/>
</dbReference>
<keyword evidence="3" id="KW-1185">Reference proteome</keyword>
<gene>
    <name evidence="2" type="ORF">SAMN05216202_1164</name>
</gene>
<dbReference type="InterPro" id="IPR014710">
    <property type="entry name" value="RmlC-like_jellyroll"/>
</dbReference>
<feature type="domain" description="Cupin type-2" evidence="1">
    <location>
        <begin position="58"/>
        <end position="106"/>
    </location>
</feature>
<dbReference type="Gene3D" id="2.60.120.10">
    <property type="entry name" value="Jelly Rolls"/>
    <property type="match status" value="1"/>
</dbReference>
<dbReference type="EMBL" id="LT629802">
    <property type="protein sequence ID" value="SDU89098.1"/>
    <property type="molecule type" value="Genomic_DNA"/>
</dbReference>
<accession>A0A1H2M831</accession>
<proteinExistence type="predicted"/>
<dbReference type="InterPro" id="IPR013096">
    <property type="entry name" value="Cupin_2"/>
</dbReference>
<evidence type="ECO:0000313" key="2">
    <source>
        <dbReference type="EMBL" id="SDU89098.1"/>
    </source>
</evidence>
<evidence type="ECO:0000259" key="1">
    <source>
        <dbReference type="Pfam" id="PF07883"/>
    </source>
</evidence>
<dbReference type="STRING" id="46679.SAMN05216202_1164"/>
<evidence type="ECO:0000313" key="3">
    <source>
        <dbReference type="Proteomes" id="UP000198600"/>
    </source>
</evidence>
<dbReference type="AlphaFoldDB" id="A0A1H2M831"/>
<dbReference type="SUPFAM" id="SSF51182">
    <property type="entry name" value="RmlC-like cupins"/>
    <property type="match status" value="1"/>
</dbReference>
<name>A0A1H2M831_9PSED</name>
<dbReference type="OrthoDB" id="1177356at2"/>
<reference evidence="3" key="1">
    <citation type="submission" date="2016-10" db="EMBL/GenBank/DDBJ databases">
        <authorList>
            <person name="Varghese N."/>
            <person name="Submissions S."/>
        </authorList>
    </citation>
    <scope>NUCLEOTIDE SEQUENCE [LARGE SCALE GENOMIC DNA]</scope>
    <source>
        <strain evidence="3">LMG 2223</strain>
    </source>
</reference>
<dbReference type="Proteomes" id="UP000198600">
    <property type="component" value="Chromosome I"/>
</dbReference>
<organism evidence="2 3">
    <name type="scientific">Pseudomonas mucidolens</name>
    <dbReference type="NCBI Taxonomy" id="46679"/>
    <lineage>
        <taxon>Bacteria</taxon>
        <taxon>Pseudomonadati</taxon>
        <taxon>Pseudomonadota</taxon>
        <taxon>Gammaproteobacteria</taxon>
        <taxon>Pseudomonadales</taxon>
        <taxon>Pseudomonadaceae</taxon>
        <taxon>Pseudomonas</taxon>
    </lineage>
</organism>
<sequence>MTEVSTRKKLVEAAPHASFNLDAIVKTFPETAETLLVDSRLTDEDEASARVFRVYHPTPAHYHATCDEYLIVMSGRARFFMGDREPFEVGPGEMLFFKRFTIHGMPEILEHPLFMVSVDTPRRDPSDIIFVDPTAGTAASFVKALS</sequence>